<accession>A0ABS3QK41</accession>
<proteinExistence type="predicted"/>
<name>A0ABS3QK41_9BACT</name>
<dbReference type="EMBL" id="JAGETZ010000012">
    <property type="protein sequence ID" value="MBO2011630.1"/>
    <property type="molecule type" value="Genomic_DNA"/>
</dbReference>
<organism evidence="1 2">
    <name type="scientific">Hymenobacter negativus</name>
    <dbReference type="NCBI Taxonomy" id="2795026"/>
    <lineage>
        <taxon>Bacteria</taxon>
        <taxon>Pseudomonadati</taxon>
        <taxon>Bacteroidota</taxon>
        <taxon>Cytophagia</taxon>
        <taxon>Cytophagales</taxon>
        <taxon>Hymenobacteraceae</taxon>
        <taxon>Hymenobacter</taxon>
    </lineage>
</organism>
<reference evidence="1 2" key="1">
    <citation type="submission" date="2021-03" db="EMBL/GenBank/DDBJ databases">
        <authorList>
            <person name="Kim M.K."/>
        </authorList>
    </citation>
    <scope>NUCLEOTIDE SEQUENCE [LARGE SCALE GENOMIC DNA]</scope>
    <source>
        <strain evidence="1 2">BT442</strain>
    </source>
</reference>
<protein>
    <submittedName>
        <fullName evidence="1">Uncharacterized protein</fullName>
    </submittedName>
</protein>
<sequence length="48" mass="5939">MTKPEPLVVCPQNRQQWREWLHVHHDQHQNVWLVYHKKTSSFFALTTR</sequence>
<keyword evidence="2" id="KW-1185">Reference proteome</keyword>
<evidence type="ECO:0000313" key="2">
    <source>
        <dbReference type="Proteomes" id="UP000664369"/>
    </source>
</evidence>
<dbReference type="Proteomes" id="UP000664369">
    <property type="component" value="Unassembled WGS sequence"/>
</dbReference>
<evidence type="ECO:0000313" key="1">
    <source>
        <dbReference type="EMBL" id="MBO2011630.1"/>
    </source>
</evidence>
<dbReference type="RefSeq" id="WP_208177324.1">
    <property type="nucleotide sequence ID" value="NZ_JAGETZ010000012.1"/>
</dbReference>
<comment type="caution">
    <text evidence="1">The sequence shown here is derived from an EMBL/GenBank/DDBJ whole genome shotgun (WGS) entry which is preliminary data.</text>
</comment>
<gene>
    <name evidence="1" type="ORF">J4E00_21370</name>
</gene>